<name>A0A5C3N3L5_9AGAM</name>
<proteinExistence type="predicted"/>
<gene>
    <name evidence="1" type="ORF">OE88DRAFT_1388601</name>
</gene>
<sequence length="113" mass="12273">MRPASGSVAAVLLARSIVDSIEFRAFVGDGRGKNGLVLNSTLEVGLAKARQGQQRSSSTRRGCSISCLIIPAIGSNACSEQPIAYILQFAWNWRSCAHVPSYARQWAYLSTWI</sequence>
<dbReference type="EMBL" id="ML213509">
    <property type="protein sequence ID" value="TFK52339.1"/>
    <property type="molecule type" value="Genomic_DNA"/>
</dbReference>
<reference evidence="1 2" key="1">
    <citation type="journal article" date="2019" name="Nat. Ecol. Evol.">
        <title>Megaphylogeny resolves global patterns of mushroom evolution.</title>
        <authorList>
            <person name="Varga T."/>
            <person name="Krizsan K."/>
            <person name="Foldi C."/>
            <person name="Dima B."/>
            <person name="Sanchez-Garcia M."/>
            <person name="Sanchez-Ramirez S."/>
            <person name="Szollosi G.J."/>
            <person name="Szarkandi J.G."/>
            <person name="Papp V."/>
            <person name="Albert L."/>
            <person name="Andreopoulos W."/>
            <person name="Angelini C."/>
            <person name="Antonin V."/>
            <person name="Barry K.W."/>
            <person name="Bougher N.L."/>
            <person name="Buchanan P."/>
            <person name="Buyck B."/>
            <person name="Bense V."/>
            <person name="Catcheside P."/>
            <person name="Chovatia M."/>
            <person name="Cooper J."/>
            <person name="Damon W."/>
            <person name="Desjardin D."/>
            <person name="Finy P."/>
            <person name="Geml J."/>
            <person name="Haridas S."/>
            <person name="Hughes K."/>
            <person name="Justo A."/>
            <person name="Karasinski D."/>
            <person name="Kautmanova I."/>
            <person name="Kiss B."/>
            <person name="Kocsube S."/>
            <person name="Kotiranta H."/>
            <person name="LaButti K.M."/>
            <person name="Lechner B.E."/>
            <person name="Liimatainen K."/>
            <person name="Lipzen A."/>
            <person name="Lukacs Z."/>
            <person name="Mihaltcheva S."/>
            <person name="Morgado L.N."/>
            <person name="Niskanen T."/>
            <person name="Noordeloos M.E."/>
            <person name="Ohm R.A."/>
            <person name="Ortiz-Santana B."/>
            <person name="Ovrebo C."/>
            <person name="Racz N."/>
            <person name="Riley R."/>
            <person name="Savchenko A."/>
            <person name="Shiryaev A."/>
            <person name="Soop K."/>
            <person name="Spirin V."/>
            <person name="Szebenyi C."/>
            <person name="Tomsovsky M."/>
            <person name="Tulloss R.E."/>
            <person name="Uehling J."/>
            <person name="Grigoriev I.V."/>
            <person name="Vagvolgyi C."/>
            <person name="Papp T."/>
            <person name="Martin F.M."/>
            <person name="Miettinen O."/>
            <person name="Hibbett D.S."/>
            <person name="Nagy L.G."/>
        </authorList>
    </citation>
    <scope>NUCLEOTIDE SEQUENCE [LARGE SCALE GENOMIC DNA]</scope>
    <source>
        <strain evidence="1 2">OMC1185</strain>
    </source>
</reference>
<dbReference type="AlphaFoldDB" id="A0A5C3N3L5"/>
<evidence type="ECO:0000313" key="2">
    <source>
        <dbReference type="Proteomes" id="UP000305948"/>
    </source>
</evidence>
<protein>
    <submittedName>
        <fullName evidence="1">Uncharacterized protein</fullName>
    </submittedName>
</protein>
<dbReference type="Proteomes" id="UP000305948">
    <property type="component" value="Unassembled WGS sequence"/>
</dbReference>
<organism evidence="1 2">
    <name type="scientific">Heliocybe sulcata</name>
    <dbReference type="NCBI Taxonomy" id="5364"/>
    <lineage>
        <taxon>Eukaryota</taxon>
        <taxon>Fungi</taxon>
        <taxon>Dikarya</taxon>
        <taxon>Basidiomycota</taxon>
        <taxon>Agaricomycotina</taxon>
        <taxon>Agaricomycetes</taxon>
        <taxon>Gloeophyllales</taxon>
        <taxon>Gloeophyllaceae</taxon>
        <taxon>Heliocybe</taxon>
    </lineage>
</organism>
<keyword evidence="2" id="KW-1185">Reference proteome</keyword>
<accession>A0A5C3N3L5</accession>
<evidence type="ECO:0000313" key="1">
    <source>
        <dbReference type="EMBL" id="TFK52339.1"/>
    </source>
</evidence>